<evidence type="ECO:0000313" key="2">
    <source>
        <dbReference type="EMBL" id="KAK7495036.1"/>
    </source>
</evidence>
<evidence type="ECO:0000313" key="3">
    <source>
        <dbReference type="Proteomes" id="UP001519460"/>
    </source>
</evidence>
<reference evidence="2 3" key="1">
    <citation type="journal article" date="2023" name="Sci. Data">
        <title>Genome assembly of the Korean intertidal mud-creeper Batillaria attramentaria.</title>
        <authorList>
            <person name="Patra A.K."/>
            <person name="Ho P.T."/>
            <person name="Jun S."/>
            <person name="Lee S.J."/>
            <person name="Kim Y."/>
            <person name="Won Y.J."/>
        </authorList>
    </citation>
    <scope>NUCLEOTIDE SEQUENCE [LARGE SCALE GENOMIC DNA]</scope>
    <source>
        <strain evidence="2">Wonlab-2016</strain>
    </source>
</reference>
<protein>
    <submittedName>
        <fullName evidence="2">Uncharacterized protein</fullName>
    </submittedName>
</protein>
<keyword evidence="3" id="KW-1185">Reference proteome</keyword>
<comment type="caution">
    <text evidence="2">The sequence shown here is derived from an EMBL/GenBank/DDBJ whole genome shotgun (WGS) entry which is preliminary data.</text>
</comment>
<feature type="region of interest" description="Disordered" evidence="1">
    <location>
        <begin position="1"/>
        <end position="23"/>
    </location>
</feature>
<accession>A0ABD0L6Z8</accession>
<gene>
    <name evidence="2" type="ORF">BaRGS_00013676</name>
</gene>
<dbReference type="Proteomes" id="UP001519460">
    <property type="component" value="Unassembled WGS sequence"/>
</dbReference>
<dbReference type="AlphaFoldDB" id="A0ABD0L6Z8"/>
<dbReference type="EMBL" id="JACVVK020000078">
    <property type="protein sequence ID" value="KAK7495036.1"/>
    <property type="molecule type" value="Genomic_DNA"/>
</dbReference>
<sequence length="108" mass="11726">MASPGGCPHPGGERKARGPRCGPIPDLLPASVRKIKPTAGCVFASAGFRLVILAAMKLLQRPTGLGAMQRPQVRARNRLHSLRQHRRAVSRTLTVPETNWKGDNVDDK</sequence>
<name>A0ABD0L6Z8_9CAEN</name>
<proteinExistence type="predicted"/>
<organism evidence="2 3">
    <name type="scientific">Batillaria attramentaria</name>
    <dbReference type="NCBI Taxonomy" id="370345"/>
    <lineage>
        <taxon>Eukaryota</taxon>
        <taxon>Metazoa</taxon>
        <taxon>Spiralia</taxon>
        <taxon>Lophotrochozoa</taxon>
        <taxon>Mollusca</taxon>
        <taxon>Gastropoda</taxon>
        <taxon>Caenogastropoda</taxon>
        <taxon>Sorbeoconcha</taxon>
        <taxon>Cerithioidea</taxon>
        <taxon>Batillariidae</taxon>
        <taxon>Batillaria</taxon>
    </lineage>
</organism>
<evidence type="ECO:0000256" key="1">
    <source>
        <dbReference type="SAM" id="MobiDB-lite"/>
    </source>
</evidence>